<dbReference type="InterPro" id="IPR013507">
    <property type="entry name" value="DNA_mismatch_S5_2-like"/>
</dbReference>
<dbReference type="InterPro" id="IPR038973">
    <property type="entry name" value="MutL/Mlh/Pms-like"/>
</dbReference>
<dbReference type="GO" id="GO:0030983">
    <property type="term" value="F:mismatched DNA binding"/>
    <property type="evidence" value="ECO:0007669"/>
    <property type="project" value="InterPro"/>
</dbReference>
<dbReference type="InterPro" id="IPR020568">
    <property type="entry name" value="Ribosomal_Su5_D2-typ_SF"/>
</dbReference>
<dbReference type="GO" id="GO:0005524">
    <property type="term" value="F:ATP binding"/>
    <property type="evidence" value="ECO:0007669"/>
    <property type="project" value="InterPro"/>
</dbReference>
<comment type="similarity">
    <text evidence="1">Belongs to the DNA mismatch repair MutL/HexB family.</text>
</comment>
<dbReference type="SUPFAM" id="SSF54211">
    <property type="entry name" value="Ribosomal protein S5 domain 2-like"/>
    <property type="match status" value="1"/>
</dbReference>
<dbReference type="GO" id="GO:0016887">
    <property type="term" value="F:ATP hydrolysis activity"/>
    <property type="evidence" value="ECO:0007669"/>
    <property type="project" value="InterPro"/>
</dbReference>
<proteinExistence type="inferred from homology"/>
<evidence type="ECO:0000259" key="4">
    <source>
        <dbReference type="SMART" id="SM00853"/>
    </source>
</evidence>
<dbReference type="PANTHER" id="PTHR10073:SF12">
    <property type="entry name" value="DNA MISMATCH REPAIR PROTEIN MLH1"/>
    <property type="match status" value="1"/>
</dbReference>
<dbReference type="EMBL" id="MFIW01000019">
    <property type="protein sequence ID" value="OGF98030.1"/>
    <property type="molecule type" value="Genomic_DNA"/>
</dbReference>
<dbReference type="InterPro" id="IPR014721">
    <property type="entry name" value="Ribsml_uS5_D2-typ_fold_subgr"/>
</dbReference>
<dbReference type="Pfam" id="PF08676">
    <property type="entry name" value="MutL_C"/>
    <property type="match status" value="1"/>
</dbReference>
<dbReference type="GO" id="GO:0032300">
    <property type="term" value="C:mismatch repair complex"/>
    <property type="evidence" value="ECO:0007669"/>
    <property type="project" value="InterPro"/>
</dbReference>
<name>A0A1F5YCW9_9BACT</name>
<evidence type="ECO:0000259" key="5">
    <source>
        <dbReference type="SMART" id="SM01340"/>
    </source>
</evidence>
<feature type="domain" description="MutL C-terminal dimerisation" evidence="4">
    <location>
        <begin position="383"/>
        <end position="524"/>
    </location>
</feature>
<dbReference type="InterPro" id="IPR014762">
    <property type="entry name" value="DNA_mismatch_repair_CS"/>
</dbReference>
<dbReference type="InterPro" id="IPR042121">
    <property type="entry name" value="MutL_C_regsub"/>
</dbReference>
<dbReference type="InterPro" id="IPR020667">
    <property type="entry name" value="DNA_mismatch_repair_MutL"/>
</dbReference>
<evidence type="ECO:0000256" key="2">
    <source>
        <dbReference type="ARBA" id="ARBA00022763"/>
    </source>
</evidence>
<dbReference type="Gene3D" id="3.30.1540.20">
    <property type="entry name" value="MutL, C-terminal domain, dimerisation subdomain"/>
    <property type="match status" value="1"/>
</dbReference>
<protein>
    <recommendedName>
        <fullName evidence="8">DNA mismatch repair protein MutL</fullName>
    </recommendedName>
</protein>
<dbReference type="PANTHER" id="PTHR10073">
    <property type="entry name" value="DNA MISMATCH REPAIR PROTEIN MLH, PMS, MUTL"/>
    <property type="match status" value="1"/>
</dbReference>
<comment type="caution">
    <text evidence="6">The sequence shown here is derived from an EMBL/GenBank/DDBJ whole genome shotgun (WGS) entry which is preliminary data.</text>
</comment>
<evidence type="ECO:0000256" key="3">
    <source>
        <dbReference type="ARBA" id="ARBA00023204"/>
    </source>
</evidence>
<sequence length="567" mass="63198">VIERPASVVKELVENSIDAGSSRITIDIRQGGRELIQVADNGIGMSREEILLALERHATSKIRSFEDLQEVTSLGFRGEALPSIAAVSRMEIVSRPEEEGEAARVVVHGGKVIDSAETSRSSGTTVTVKDLFYNTPVRRKFLKSKGTELRKILQVVTEVGLTNLAVSIILRHDGKEILECEATDDLLGRVAYLFSDEVARRMLPVSDHREGMEIFGLISRPEDAGGGKALEYAFVNGRPVHSPLVRNALRKSYRATLRAGLQADYFLFLVIRPSDVDVNIHPTKREVKFREEEKVVELIASAVGRTLSSPVSIPSYQRTGSSNGVGASPRARYLPAEGVSGVAREEADQMAFLFTGPGVRGGVDGEASGARRERLDEEVYYPSIVQIHNTFLIVQTRHGILILDQHASHERVLYEKLIDSFTRGNLSAQRLLFPLTFHLNPVQYATVMDHLSFFRDFGFDIEPFGGKSVILHSVPSLHDRFEVERAFREMIDELTESAQLRMKHHEQMAKVIACKAALKAGQSLSRQEMCELFDTLFATRVPSRDIHGRPTMVQIGIDELRKRFERG</sequence>
<dbReference type="InterPro" id="IPR002099">
    <property type="entry name" value="MutL/Mlh/PMS"/>
</dbReference>
<evidence type="ECO:0000313" key="6">
    <source>
        <dbReference type="EMBL" id="OGF98030.1"/>
    </source>
</evidence>
<accession>A0A1F5YCW9</accession>
<dbReference type="GO" id="GO:0006298">
    <property type="term" value="P:mismatch repair"/>
    <property type="evidence" value="ECO:0007669"/>
    <property type="project" value="InterPro"/>
</dbReference>
<keyword evidence="2" id="KW-0227">DNA damage</keyword>
<reference evidence="6 7" key="1">
    <citation type="journal article" date="2016" name="Nat. Commun.">
        <title>Thousands of microbial genomes shed light on interconnected biogeochemical processes in an aquifer system.</title>
        <authorList>
            <person name="Anantharaman K."/>
            <person name="Brown C.T."/>
            <person name="Hug L.A."/>
            <person name="Sharon I."/>
            <person name="Castelle C.J."/>
            <person name="Probst A.J."/>
            <person name="Thomas B.C."/>
            <person name="Singh A."/>
            <person name="Wilkins M.J."/>
            <person name="Karaoz U."/>
            <person name="Brodie E.L."/>
            <person name="Williams K.H."/>
            <person name="Hubbard S.S."/>
            <person name="Banfield J.F."/>
        </authorList>
    </citation>
    <scope>NUCLEOTIDE SEQUENCE [LARGE SCALE GENOMIC DNA]</scope>
</reference>
<dbReference type="InterPro" id="IPR042120">
    <property type="entry name" value="MutL_C_dimsub"/>
</dbReference>
<organism evidence="6 7">
    <name type="scientific">Candidatus Glassbacteria bacterium RBG_16_58_8</name>
    <dbReference type="NCBI Taxonomy" id="1817866"/>
    <lineage>
        <taxon>Bacteria</taxon>
        <taxon>Candidatus Glassiibacteriota</taxon>
    </lineage>
</organism>
<feature type="domain" description="DNA mismatch repair protein S5" evidence="5">
    <location>
        <begin position="190"/>
        <end position="308"/>
    </location>
</feature>
<dbReference type="Proteomes" id="UP000179034">
    <property type="component" value="Unassembled WGS sequence"/>
</dbReference>
<dbReference type="SUPFAM" id="SSF118116">
    <property type="entry name" value="DNA mismatch repair protein MutL"/>
    <property type="match status" value="1"/>
</dbReference>
<dbReference type="Pfam" id="PF01119">
    <property type="entry name" value="DNA_mis_repair"/>
    <property type="match status" value="1"/>
</dbReference>
<evidence type="ECO:0000256" key="1">
    <source>
        <dbReference type="ARBA" id="ARBA00006082"/>
    </source>
</evidence>
<dbReference type="InterPro" id="IPR037198">
    <property type="entry name" value="MutL_C_sf"/>
</dbReference>
<dbReference type="Gene3D" id="3.30.230.10">
    <property type="match status" value="1"/>
</dbReference>
<keyword evidence="3" id="KW-0234">DNA repair</keyword>
<evidence type="ECO:0000313" key="7">
    <source>
        <dbReference type="Proteomes" id="UP000179034"/>
    </source>
</evidence>
<dbReference type="CDD" id="cd00782">
    <property type="entry name" value="MutL_Trans"/>
    <property type="match status" value="1"/>
</dbReference>
<dbReference type="SMART" id="SM00853">
    <property type="entry name" value="MutL_C"/>
    <property type="match status" value="1"/>
</dbReference>
<dbReference type="SMART" id="SM01340">
    <property type="entry name" value="DNA_mis_repair"/>
    <property type="match status" value="1"/>
</dbReference>
<dbReference type="SUPFAM" id="SSF55874">
    <property type="entry name" value="ATPase domain of HSP90 chaperone/DNA topoisomerase II/histidine kinase"/>
    <property type="match status" value="1"/>
</dbReference>
<dbReference type="PROSITE" id="PS00058">
    <property type="entry name" value="DNA_MISMATCH_REPAIR_1"/>
    <property type="match status" value="1"/>
</dbReference>
<dbReference type="InterPro" id="IPR036890">
    <property type="entry name" value="HATPase_C_sf"/>
</dbReference>
<dbReference type="Pfam" id="PF13589">
    <property type="entry name" value="HATPase_c_3"/>
    <property type="match status" value="1"/>
</dbReference>
<dbReference type="HAMAP" id="MF_00149">
    <property type="entry name" value="DNA_mis_repair"/>
    <property type="match status" value="1"/>
</dbReference>
<dbReference type="Gene3D" id="3.30.565.10">
    <property type="entry name" value="Histidine kinase-like ATPase, C-terminal domain"/>
    <property type="match status" value="1"/>
</dbReference>
<dbReference type="Gene3D" id="3.30.1370.100">
    <property type="entry name" value="MutL, C-terminal domain, regulatory subdomain"/>
    <property type="match status" value="1"/>
</dbReference>
<dbReference type="NCBIfam" id="TIGR00585">
    <property type="entry name" value="mutl"/>
    <property type="match status" value="1"/>
</dbReference>
<evidence type="ECO:0008006" key="8">
    <source>
        <dbReference type="Google" id="ProtNLM"/>
    </source>
</evidence>
<dbReference type="AlphaFoldDB" id="A0A1F5YCW9"/>
<dbReference type="InterPro" id="IPR014790">
    <property type="entry name" value="MutL_C"/>
</dbReference>
<dbReference type="CDD" id="cd16926">
    <property type="entry name" value="HATPase_MutL-MLH-PMS-like"/>
    <property type="match status" value="1"/>
</dbReference>
<dbReference type="GO" id="GO:0140664">
    <property type="term" value="F:ATP-dependent DNA damage sensor activity"/>
    <property type="evidence" value="ECO:0007669"/>
    <property type="project" value="InterPro"/>
</dbReference>
<feature type="non-terminal residue" evidence="6">
    <location>
        <position position="1"/>
    </location>
</feature>
<dbReference type="FunFam" id="3.30.565.10:FF:000003">
    <property type="entry name" value="DNA mismatch repair endonuclease MutL"/>
    <property type="match status" value="1"/>
</dbReference>
<gene>
    <name evidence="6" type="ORF">A2Z06_01475</name>
</gene>